<dbReference type="InterPro" id="IPR031709">
    <property type="entry name" value="PutAbiC"/>
</dbReference>
<dbReference type="Proteomes" id="UP001239019">
    <property type="component" value="Unassembled WGS sequence"/>
</dbReference>
<gene>
    <name evidence="3" type="ORF">RBH19_08560</name>
</gene>
<feature type="coiled-coil region" evidence="1">
    <location>
        <begin position="78"/>
        <end position="105"/>
    </location>
</feature>
<keyword evidence="2" id="KW-1133">Transmembrane helix</keyword>
<keyword evidence="2" id="KW-0472">Membrane</keyword>
<feature type="transmembrane region" description="Helical" evidence="2">
    <location>
        <begin position="12"/>
        <end position="33"/>
    </location>
</feature>
<accession>A0ABU0W7L3</accession>
<comment type="caution">
    <text evidence="3">The sequence shown here is derived from an EMBL/GenBank/DDBJ whole genome shotgun (WGS) entry which is preliminary data.</text>
</comment>
<evidence type="ECO:0000256" key="1">
    <source>
        <dbReference type="SAM" id="Coils"/>
    </source>
</evidence>
<dbReference type="EMBL" id="JAVDDT010000004">
    <property type="protein sequence ID" value="MDQ2069923.1"/>
    <property type="molecule type" value="Genomic_DNA"/>
</dbReference>
<dbReference type="RefSeq" id="WP_306728416.1">
    <property type="nucleotide sequence ID" value="NZ_JAVDDT010000004.1"/>
</dbReference>
<evidence type="ECO:0000256" key="2">
    <source>
        <dbReference type="SAM" id="Phobius"/>
    </source>
</evidence>
<keyword evidence="4" id="KW-1185">Reference proteome</keyword>
<sequence length="273" mass="31292">MKARNLENNLTFIMWALVLVGLVAGLAVIFLYIYRFGGQWSENQQVWGHFGDYVGGLLGPIFALLALIALLITLRLQSKELRVSSEELRNSAQALAEQSRSLNVQNFENRFFNMLSLHHQIVDAMDLRSNGKITAEGRDCLRVFYRRLRSGLNEVARGDHLSHLDGVCEVYERFYTKNGHELGHYFRNIYRILKYIDESGVENKKDYAGILRAQLSNHELALIFYNGVTHHGVKMKPLATKYALFENMELSVLRVKAEDVKLYDEEAFGDQSV</sequence>
<feature type="transmembrane region" description="Helical" evidence="2">
    <location>
        <begin position="53"/>
        <end position="74"/>
    </location>
</feature>
<evidence type="ECO:0000313" key="3">
    <source>
        <dbReference type="EMBL" id="MDQ2069923.1"/>
    </source>
</evidence>
<protein>
    <submittedName>
        <fullName evidence="3">Phage abortive infection protein</fullName>
    </submittedName>
</protein>
<dbReference type="Pfam" id="PF16872">
    <property type="entry name" value="putAbiC"/>
    <property type="match status" value="1"/>
</dbReference>
<reference evidence="3 4" key="1">
    <citation type="submission" date="2023-08" db="EMBL/GenBank/DDBJ databases">
        <title>Whole-genome sequencing of halo(alkali)philic microorganisms from hypersaline lakes.</title>
        <authorList>
            <person name="Sorokin D.Y."/>
            <person name="Abbas B."/>
            <person name="Merkel A.Y."/>
        </authorList>
    </citation>
    <scope>NUCLEOTIDE SEQUENCE [LARGE SCALE GENOMIC DNA]</scope>
    <source>
        <strain evidence="3 4">AB-CW4</strain>
    </source>
</reference>
<evidence type="ECO:0000313" key="4">
    <source>
        <dbReference type="Proteomes" id="UP001239019"/>
    </source>
</evidence>
<keyword evidence="1" id="KW-0175">Coiled coil</keyword>
<proteinExistence type="predicted"/>
<name>A0ABU0W7L3_9GAMM</name>
<organism evidence="3 4">
    <name type="scientific">Natronospira bacteriovora</name>
    <dbReference type="NCBI Taxonomy" id="3069753"/>
    <lineage>
        <taxon>Bacteria</taxon>
        <taxon>Pseudomonadati</taxon>
        <taxon>Pseudomonadota</taxon>
        <taxon>Gammaproteobacteria</taxon>
        <taxon>Natronospirales</taxon>
        <taxon>Natronospiraceae</taxon>
        <taxon>Natronospira</taxon>
    </lineage>
</organism>
<keyword evidence="2" id="KW-0812">Transmembrane</keyword>